<evidence type="ECO:0000313" key="2">
    <source>
        <dbReference type="Proteomes" id="UP000035800"/>
    </source>
</evidence>
<protein>
    <submittedName>
        <fullName evidence="1">Uncharacterized protein</fullName>
    </submittedName>
</protein>
<name>A0A097ESI3_9LEPT</name>
<gene>
    <name evidence="1" type="ORF">LSS_21555</name>
</gene>
<evidence type="ECO:0000313" key="1">
    <source>
        <dbReference type="EMBL" id="AIT10891.1"/>
    </source>
</evidence>
<proteinExistence type="predicted"/>
<organism evidence="1 2">
    <name type="scientific">Leptospira santarosai serovar Shermani str. LT 821</name>
    <dbReference type="NCBI Taxonomy" id="758847"/>
    <lineage>
        <taxon>Bacteria</taxon>
        <taxon>Pseudomonadati</taxon>
        <taxon>Spirochaetota</taxon>
        <taxon>Spirochaetia</taxon>
        <taxon>Leptospirales</taxon>
        <taxon>Leptospiraceae</taxon>
        <taxon>Leptospira</taxon>
    </lineage>
</organism>
<dbReference type="Proteomes" id="UP000035800">
    <property type="component" value="Chromosome I"/>
</dbReference>
<dbReference type="STRING" id="758847.LSS_21555"/>
<reference evidence="1 2" key="1">
    <citation type="journal article" date="2012" name="Gene">
        <title>Sequence of Leptospira santarosai serovar Shermani genome and prediction of virulence-associated genes.</title>
        <authorList>
            <person name="Chou L.F."/>
            <person name="Chen Y.T."/>
            <person name="Lu C.W."/>
            <person name="Ko Y.C."/>
            <person name="Tang C.Y."/>
            <person name="Pan M.J."/>
            <person name="Tian Y.C."/>
            <person name="Chiu C.H."/>
            <person name="Hung C.C."/>
            <person name="Yang C.W."/>
        </authorList>
    </citation>
    <scope>NUCLEOTIDE SEQUENCE [LARGE SCALE GENOMIC DNA]</scope>
    <source>
        <strain evidence="1">LT 821</strain>
    </source>
</reference>
<sequence>MQFQKSFIRVFLVLKKQSLFFSAEFRGLIRSVGVS</sequence>
<dbReference type="EMBL" id="CP006694">
    <property type="protein sequence ID" value="AIT10891.1"/>
    <property type="molecule type" value="Genomic_DNA"/>
</dbReference>
<dbReference type="AlphaFoldDB" id="A0A097ESI3"/>
<reference evidence="1 2" key="2">
    <citation type="journal article" date="2014" name="Emerg. Microbes Infect.">
        <title>Potential impact on kidney infection: a whole-genome analysis of Leptospira santarosai serovar Shermani.</title>
        <authorList>
            <person name="Chou L.F."/>
            <person name="Chen T.W."/>
            <person name="Ko Y.C."/>
            <person name="Pan M.J."/>
            <person name="Tian Y.C."/>
            <person name="Chiu C.H."/>
            <person name="Tang P."/>
            <person name="Hung C.C."/>
            <person name="Yang C.W."/>
        </authorList>
    </citation>
    <scope>NUCLEOTIDE SEQUENCE</scope>
    <source>
        <strain evidence="1 2">LT 821</strain>
    </source>
</reference>
<dbReference type="KEGG" id="lst:LSS_21555"/>
<accession>A0A097ESI3</accession>